<feature type="domain" description="Formamidopyrimidine-DNA glycosylase catalytic" evidence="1">
    <location>
        <begin position="2"/>
        <end position="98"/>
    </location>
</feature>
<evidence type="ECO:0000259" key="1">
    <source>
        <dbReference type="PROSITE" id="PS51068"/>
    </source>
</evidence>
<dbReference type="GO" id="GO:0008270">
    <property type="term" value="F:zinc ion binding"/>
    <property type="evidence" value="ECO:0007669"/>
    <property type="project" value="InterPro"/>
</dbReference>
<dbReference type="AlphaFoldDB" id="A0A382PJG9"/>
<dbReference type="InterPro" id="IPR012319">
    <property type="entry name" value="FPG_cat"/>
</dbReference>
<organism evidence="2">
    <name type="scientific">marine metagenome</name>
    <dbReference type="NCBI Taxonomy" id="408172"/>
    <lineage>
        <taxon>unclassified sequences</taxon>
        <taxon>metagenomes</taxon>
        <taxon>ecological metagenomes</taxon>
    </lineage>
</organism>
<dbReference type="GO" id="GO:0006284">
    <property type="term" value="P:base-excision repair"/>
    <property type="evidence" value="ECO:0007669"/>
    <property type="project" value="InterPro"/>
</dbReference>
<reference evidence="2" key="1">
    <citation type="submission" date="2018-05" db="EMBL/GenBank/DDBJ databases">
        <authorList>
            <person name="Lanie J.A."/>
            <person name="Ng W.-L."/>
            <person name="Kazmierczak K.M."/>
            <person name="Andrzejewski T.M."/>
            <person name="Davidsen T.M."/>
            <person name="Wayne K.J."/>
            <person name="Tettelin H."/>
            <person name="Glass J.I."/>
            <person name="Rusch D."/>
            <person name="Podicherti R."/>
            <person name="Tsui H.-C.T."/>
            <person name="Winkler M.E."/>
        </authorList>
    </citation>
    <scope>NUCLEOTIDE SEQUENCE</scope>
</reference>
<dbReference type="EMBL" id="UINC01107541">
    <property type="protein sequence ID" value="SVC72997.1"/>
    <property type="molecule type" value="Genomic_DNA"/>
</dbReference>
<sequence>MPEGPQVRRMVEKLNPSIQGARILDIICHDKRYKPSGSQLRGRAKEFLKQSRAAILTIGEIKCHGKFIYLRIRGANPIEDQWRIFHTLGMGGGWSVSR</sequence>
<proteinExistence type="predicted"/>
<evidence type="ECO:0000313" key="2">
    <source>
        <dbReference type="EMBL" id="SVC72997.1"/>
    </source>
</evidence>
<dbReference type="Gene3D" id="3.20.190.10">
    <property type="entry name" value="MutM-like, N-terminal"/>
    <property type="match status" value="1"/>
</dbReference>
<dbReference type="InterPro" id="IPR035937">
    <property type="entry name" value="FPG_N"/>
</dbReference>
<dbReference type="GO" id="GO:0019104">
    <property type="term" value="F:DNA N-glycosylase activity"/>
    <property type="evidence" value="ECO:0007669"/>
    <property type="project" value="InterPro"/>
</dbReference>
<dbReference type="SUPFAM" id="SSF81624">
    <property type="entry name" value="N-terminal domain of MutM-like DNA repair proteins"/>
    <property type="match status" value="1"/>
</dbReference>
<name>A0A382PJG9_9ZZZZ</name>
<feature type="non-terminal residue" evidence="2">
    <location>
        <position position="98"/>
    </location>
</feature>
<protein>
    <recommendedName>
        <fullName evidence="1">Formamidopyrimidine-DNA glycosylase catalytic domain-containing protein</fullName>
    </recommendedName>
</protein>
<dbReference type="PROSITE" id="PS51068">
    <property type="entry name" value="FPG_CAT"/>
    <property type="match status" value="1"/>
</dbReference>
<dbReference type="Pfam" id="PF01149">
    <property type="entry name" value="Fapy_DNA_glyco"/>
    <property type="match status" value="1"/>
</dbReference>
<dbReference type="GO" id="GO:0003906">
    <property type="term" value="F:DNA-(apurinic or apyrimidinic site) endonuclease activity"/>
    <property type="evidence" value="ECO:0007669"/>
    <property type="project" value="InterPro"/>
</dbReference>
<gene>
    <name evidence="2" type="ORF">METZ01_LOCUS325851</name>
</gene>
<accession>A0A382PJG9</accession>